<evidence type="ECO:0000256" key="5">
    <source>
        <dbReference type="ARBA" id="ARBA00043266"/>
    </source>
</evidence>
<keyword evidence="8" id="KW-1185">Reference proteome</keyword>
<dbReference type="PANTHER" id="PTHR19367:SF18">
    <property type="entry name" value="T CELL RECEPTOR ALPHA VARIABLE 16"/>
    <property type="match status" value="1"/>
</dbReference>
<proteinExistence type="predicted"/>
<dbReference type="GO" id="GO:0002250">
    <property type="term" value="P:adaptive immune response"/>
    <property type="evidence" value="ECO:0007669"/>
    <property type="project" value="UniProtKB-KW"/>
</dbReference>
<evidence type="ECO:0000256" key="1">
    <source>
        <dbReference type="ARBA" id="ARBA00022729"/>
    </source>
</evidence>
<dbReference type="Ensembl" id="ENSELUT00000090520.1">
    <property type="protein sequence ID" value="ENSELUP00000082358.1"/>
    <property type="gene ID" value="ENSELUG00000038410.1"/>
</dbReference>
<name>A0AAY5K0D8_ESOLU</name>
<dbReference type="GeneTree" id="ENSGT01030000234557"/>
<dbReference type="Gene3D" id="2.60.40.10">
    <property type="entry name" value="Immunoglobulins"/>
    <property type="match status" value="1"/>
</dbReference>
<keyword evidence="5" id="KW-1279">T cell receptor</keyword>
<dbReference type="SUPFAM" id="SSF48726">
    <property type="entry name" value="Immunoglobulin"/>
    <property type="match status" value="1"/>
</dbReference>
<accession>A0AAY5K0D8</accession>
<dbReference type="Proteomes" id="UP000265140">
    <property type="component" value="Chromosome 3"/>
</dbReference>
<keyword evidence="5" id="KW-0391">Immunity</keyword>
<dbReference type="InterPro" id="IPR013783">
    <property type="entry name" value="Ig-like_fold"/>
</dbReference>
<sequence length="221" mass="24948">SERWFNKPLPHTKCRGEDSVTQPTGDVITTEGGPVTLGCTFNSQVANSYLFWYKQGANDHPKYMLMRFKVGTTPGDNAADFKDRFHADVDANANSVPLRIQDLQLTDSAVYYCALKDHSDAKCIRGCTKTYRPKYFDVTWCLAGDGCVAAFFQKFRQPKYNDYTFIAHNSKGFDAYILMHYLANNGIGTTLIANGSKLMIFTDSTFNHRYIDSHCSLPMKL</sequence>
<reference evidence="7 8" key="1">
    <citation type="submission" date="2020-02" db="EMBL/GenBank/DDBJ databases">
        <title>Esox lucius (northern pike) genome, fEsoLuc1, primary haplotype.</title>
        <authorList>
            <person name="Myers G."/>
            <person name="Karagic N."/>
            <person name="Meyer A."/>
            <person name="Pippel M."/>
            <person name="Reichard M."/>
            <person name="Winkler S."/>
            <person name="Tracey A."/>
            <person name="Sims Y."/>
            <person name="Howe K."/>
            <person name="Rhie A."/>
            <person name="Formenti G."/>
            <person name="Durbin R."/>
            <person name="Fedrigo O."/>
            <person name="Jarvis E.D."/>
        </authorList>
    </citation>
    <scope>NUCLEOTIDE SEQUENCE [LARGE SCALE GENOMIC DNA]</scope>
</reference>
<reference evidence="7" key="2">
    <citation type="submission" date="2025-08" db="UniProtKB">
        <authorList>
            <consortium name="Ensembl"/>
        </authorList>
    </citation>
    <scope>IDENTIFICATION</scope>
</reference>
<dbReference type="InterPro" id="IPR013106">
    <property type="entry name" value="Ig_V-set"/>
</dbReference>
<dbReference type="InterPro" id="IPR051287">
    <property type="entry name" value="TCR_variable_region"/>
</dbReference>
<dbReference type="Pfam" id="PF07686">
    <property type="entry name" value="V-set"/>
    <property type="match status" value="1"/>
</dbReference>
<dbReference type="AlphaFoldDB" id="A0AAY5K0D8"/>
<dbReference type="SMART" id="SM00409">
    <property type="entry name" value="IG"/>
    <property type="match status" value="1"/>
</dbReference>
<dbReference type="SUPFAM" id="SSF53098">
    <property type="entry name" value="Ribonuclease H-like"/>
    <property type="match status" value="1"/>
</dbReference>
<protein>
    <recommendedName>
        <fullName evidence="6">Ig-like domain-containing protein</fullName>
    </recommendedName>
</protein>
<dbReference type="GO" id="GO:0042101">
    <property type="term" value="C:T cell receptor complex"/>
    <property type="evidence" value="ECO:0007669"/>
    <property type="project" value="UniProtKB-KW"/>
</dbReference>
<dbReference type="PROSITE" id="PS50835">
    <property type="entry name" value="IG_LIKE"/>
    <property type="match status" value="1"/>
</dbReference>
<dbReference type="InterPro" id="IPR007110">
    <property type="entry name" value="Ig-like_dom"/>
</dbReference>
<keyword evidence="1" id="KW-0732">Signal</keyword>
<reference evidence="7" key="3">
    <citation type="submission" date="2025-09" db="UniProtKB">
        <authorList>
            <consortium name="Ensembl"/>
        </authorList>
    </citation>
    <scope>IDENTIFICATION</scope>
</reference>
<evidence type="ECO:0000256" key="3">
    <source>
        <dbReference type="ARBA" id="ARBA00023170"/>
    </source>
</evidence>
<keyword evidence="2" id="KW-1064">Adaptive immunity</keyword>
<evidence type="ECO:0000313" key="8">
    <source>
        <dbReference type="Proteomes" id="UP000265140"/>
    </source>
</evidence>
<dbReference type="InterPro" id="IPR036179">
    <property type="entry name" value="Ig-like_dom_sf"/>
</dbReference>
<keyword evidence="3" id="KW-0675">Receptor</keyword>
<organism evidence="7 8">
    <name type="scientific">Esox lucius</name>
    <name type="common">Northern pike</name>
    <dbReference type="NCBI Taxonomy" id="8010"/>
    <lineage>
        <taxon>Eukaryota</taxon>
        <taxon>Metazoa</taxon>
        <taxon>Chordata</taxon>
        <taxon>Craniata</taxon>
        <taxon>Vertebrata</taxon>
        <taxon>Euteleostomi</taxon>
        <taxon>Actinopterygii</taxon>
        <taxon>Neopterygii</taxon>
        <taxon>Teleostei</taxon>
        <taxon>Protacanthopterygii</taxon>
        <taxon>Esociformes</taxon>
        <taxon>Esocidae</taxon>
        <taxon>Esox</taxon>
    </lineage>
</organism>
<evidence type="ECO:0000256" key="4">
    <source>
        <dbReference type="ARBA" id="ARBA00023319"/>
    </source>
</evidence>
<evidence type="ECO:0000259" key="6">
    <source>
        <dbReference type="PROSITE" id="PS50835"/>
    </source>
</evidence>
<dbReference type="PANTHER" id="PTHR19367">
    <property type="entry name" value="T-CELL RECEPTOR ALPHA CHAIN V REGION"/>
    <property type="match status" value="1"/>
</dbReference>
<dbReference type="InterPro" id="IPR012337">
    <property type="entry name" value="RNaseH-like_sf"/>
</dbReference>
<evidence type="ECO:0000313" key="7">
    <source>
        <dbReference type="Ensembl" id="ENSELUP00000082358.1"/>
    </source>
</evidence>
<feature type="domain" description="Ig-like" evidence="6">
    <location>
        <begin position="18"/>
        <end position="125"/>
    </location>
</feature>
<dbReference type="InterPro" id="IPR003599">
    <property type="entry name" value="Ig_sub"/>
</dbReference>
<dbReference type="SMART" id="SM00406">
    <property type="entry name" value="IGv"/>
    <property type="match status" value="1"/>
</dbReference>
<evidence type="ECO:0000256" key="2">
    <source>
        <dbReference type="ARBA" id="ARBA00023130"/>
    </source>
</evidence>
<keyword evidence="4" id="KW-0393">Immunoglobulin domain</keyword>